<evidence type="ECO:0000256" key="1">
    <source>
        <dbReference type="SAM" id="MobiDB-lite"/>
    </source>
</evidence>
<sequence length="69" mass="7573">MTLATTDFVDIRRTDHDGYLEFTFCSLLVAAILKINSTKSNKTCPVRHQCASPANSSPDKFPRAQDLGG</sequence>
<protein>
    <submittedName>
        <fullName evidence="2">Uncharacterized protein</fullName>
    </submittedName>
</protein>
<dbReference type="EMBL" id="KQ976424">
    <property type="protein sequence ID" value="KYM88362.1"/>
    <property type="molecule type" value="Genomic_DNA"/>
</dbReference>
<evidence type="ECO:0000313" key="3">
    <source>
        <dbReference type="Proteomes" id="UP000078540"/>
    </source>
</evidence>
<keyword evidence="3" id="KW-1185">Reference proteome</keyword>
<feature type="region of interest" description="Disordered" evidence="1">
    <location>
        <begin position="48"/>
        <end position="69"/>
    </location>
</feature>
<organism evidence="2 3">
    <name type="scientific">Atta colombica</name>
    <dbReference type="NCBI Taxonomy" id="520822"/>
    <lineage>
        <taxon>Eukaryota</taxon>
        <taxon>Metazoa</taxon>
        <taxon>Ecdysozoa</taxon>
        <taxon>Arthropoda</taxon>
        <taxon>Hexapoda</taxon>
        <taxon>Insecta</taxon>
        <taxon>Pterygota</taxon>
        <taxon>Neoptera</taxon>
        <taxon>Endopterygota</taxon>
        <taxon>Hymenoptera</taxon>
        <taxon>Apocrita</taxon>
        <taxon>Aculeata</taxon>
        <taxon>Formicoidea</taxon>
        <taxon>Formicidae</taxon>
        <taxon>Myrmicinae</taxon>
        <taxon>Atta</taxon>
    </lineage>
</organism>
<dbReference type="Proteomes" id="UP000078540">
    <property type="component" value="Unassembled WGS sequence"/>
</dbReference>
<evidence type="ECO:0000313" key="2">
    <source>
        <dbReference type="EMBL" id="KYM88362.1"/>
    </source>
</evidence>
<dbReference type="AlphaFoldDB" id="A0A195BPC0"/>
<proteinExistence type="predicted"/>
<name>A0A195BPC0_9HYME</name>
<accession>A0A195BPC0</accession>
<gene>
    <name evidence="2" type="ORF">ALC53_02845</name>
</gene>
<reference evidence="2 3" key="1">
    <citation type="submission" date="2015-09" db="EMBL/GenBank/DDBJ databases">
        <title>Atta colombica WGS genome.</title>
        <authorList>
            <person name="Nygaard S."/>
            <person name="Hu H."/>
            <person name="Boomsma J."/>
            <person name="Zhang G."/>
        </authorList>
    </citation>
    <scope>NUCLEOTIDE SEQUENCE [LARGE SCALE GENOMIC DNA]</scope>
    <source>
        <strain evidence="2">Treedump-2</strain>
        <tissue evidence="2">Whole body</tissue>
    </source>
</reference>